<gene>
    <name evidence="2" type="ORF">GCM10010151_50570</name>
</gene>
<dbReference type="RefSeq" id="WP_252801818.1">
    <property type="nucleotide sequence ID" value="NZ_BAAABM010000047.1"/>
</dbReference>
<keyword evidence="3" id="KW-1185">Reference proteome</keyword>
<feature type="transmembrane region" description="Helical" evidence="1">
    <location>
        <begin position="113"/>
        <end position="134"/>
    </location>
</feature>
<name>A0ABN0X4I6_9ACTN</name>
<reference evidence="2 3" key="1">
    <citation type="journal article" date="2019" name="Int. J. Syst. Evol. Microbiol.">
        <title>The Global Catalogue of Microorganisms (GCM) 10K type strain sequencing project: providing services to taxonomists for standard genome sequencing and annotation.</title>
        <authorList>
            <consortium name="The Broad Institute Genomics Platform"/>
            <consortium name="The Broad Institute Genome Sequencing Center for Infectious Disease"/>
            <person name="Wu L."/>
            <person name="Ma J."/>
        </authorList>
    </citation>
    <scope>NUCLEOTIDE SEQUENCE [LARGE SCALE GENOMIC DNA]</scope>
    <source>
        <strain evidence="2 3">JCM 3146</strain>
    </source>
</reference>
<feature type="transmembrane region" description="Helical" evidence="1">
    <location>
        <begin position="74"/>
        <end position="93"/>
    </location>
</feature>
<keyword evidence="1" id="KW-0472">Membrane</keyword>
<organism evidence="2 3">
    <name type="scientific">Actinoallomurus spadix</name>
    <dbReference type="NCBI Taxonomy" id="79912"/>
    <lineage>
        <taxon>Bacteria</taxon>
        <taxon>Bacillati</taxon>
        <taxon>Actinomycetota</taxon>
        <taxon>Actinomycetes</taxon>
        <taxon>Streptosporangiales</taxon>
        <taxon>Thermomonosporaceae</taxon>
        <taxon>Actinoallomurus</taxon>
    </lineage>
</organism>
<dbReference type="Proteomes" id="UP001501822">
    <property type="component" value="Unassembled WGS sequence"/>
</dbReference>
<comment type="caution">
    <text evidence="2">The sequence shown here is derived from an EMBL/GenBank/DDBJ whole genome shotgun (WGS) entry which is preliminary data.</text>
</comment>
<protein>
    <submittedName>
        <fullName evidence="2">Uncharacterized protein</fullName>
    </submittedName>
</protein>
<proteinExistence type="predicted"/>
<feature type="transmembrane region" description="Helical" evidence="1">
    <location>
        <begin position="38"/>
        <end position="62"/>
    </location>
</feature>
<keyword evidence="1" id="KW-1133">Transmembrane helix</keyword>
<keyword evidence="1" id="KW-0812">Transmembrane</keyword>
<evidence type="ECO:0000256" key="1">
    <source>
        <dbReference type="SAM" id="Phobius"/>
    </source>
</evidence>
<evidence type="ECO:0000313" key="2">
    <source>
        <dbReference type="EMBL" id="GAA0354914.1"/>
    </source>
</evidence>
<evidence type="ECO:0000313" key="3">
    <source>
        <dbReference type="Proteomes" id="UP001501822"/>
    </source>
</evidence>
<sequence length="166" mass="17373">MRVLRGRLVAYGLGAALIGVGGAGLLRDAAETDPAGWLVWFAGAALVHDLLLVPAVLGVALLTGRLPAPYRGPVRVSLVLAASVSAVALPMVLGLGRRAGDSSRLPQAYGAHLAVVLGLIGLAGAVAVTVRATARRRRPARTARTRCRCPGRWRRACRSRPSCRCR</sequence>
<accession>A0ABN0X4I6</accession>
<dbReference type="EMBL" id="BAAABM010000047">
    <property type="protein sequence ID" value="GAA0354914.1"/>
    <property type="molecule type" value="Genomic_DNA"/>
</dbReference>